<dbReference type="Proteomes" id="UP001549162">
    <property type="component" value="Unassembled WGS sequence"/>
</dbReference>
<reference evidence="2 3" key="1">
    <citation type="submission" date="2024-06" db="EMBL/GenBank/DDBJ databases">
        <title>Genomic Encyclopedia of Type Strains, Phase IV (KMG-IV): sequencing the most valuable type-strain genomes for metagenomic binning, comparative biology and taxonomic classification.</title>
        <authorList>
            <person name="Goeker M."/>
        </authorList>
    </citation>
    <scope>NUCLEOTIDE SEQUENCE [LARGE SCALE GENOMIC DNA]</scope>
    <source>
        <strain evidence="2 3">DSM 21460</strain>
    </source>
</reference>
<evidence type="ECO:0000259" key="1">
    <source>
        <dbReference type="PROSITE" id="PS50806"/>
    </source>
</evidence>
<evidence type="ECO:0000313" key="2">
    <source>
        <dbReference type="EMBL" id="MET3617074.1"/>
    </source>
</evidence>
<dbReference type="InterPro" id="IPR001387">
    <property type="entry name" value="Cro/C1-type_HTH"/>
</dbReference>
<comment type="caution">
    <text evidence="2">The sequence shown here is derived from an EMBL/GenBank/DDBJ whole genome shotgun (WGS) entry which is preliminary data.</text>
</comment>
<keyword evidence="3" id="KW-1185">Reference proteome</keyword>
<gene>
    <name evidence="2" type="ORF">ABID14_000702</name>
</gene>
<protein>
    <submittedName>
        <fullName evidence="2">Transcriptional regulator with XRE-family HTH domain</fullName>
    </submittedName>
</protein>
<dbReference type="InterPro" id="IPR003655">
    <property type="entry name" value="aKRAB"/>
</dbReference>
<evidence type="ECO:0000313" key="3">
    <source>
        <dbReference type="Proteomes" id="UP001549162"/>
    </source>
</evidence>
<organism evidence="2 3">
    <name type="scientific">Peptoniphilus olsenii</name>
    <dbReference type="NCBI Taxonomy" id="411570"/>
    <lineage>
        <taxon>Bacteria</taxon>
        <taxon>Bacillati</taxon>
        <taxon>Bacillota</taxon>
        <taxon>Tissierellia</taxon>
        <taxon>Tissierellales</taxon>
        <taxon>Peptoniphilaceae</taxon>
        <taxon>Peptoniphilus</taxon>
    </lineage>
</organism>
<sequence>MLFHVTLKKLIDVSGVKLSPIANILGYDISYISKWSSGKKVPSYKNILEINIKLAEIFANSIIEDGKEKEFFNEFSIKNPLQTSHHKKKHLESTIKNLLNKSYEDTITEVNLTNKNDTFFIFEEHKIYDTFKKIIVDSLRKNKYIEIWTSFDINSPMAELLFATTREHSGRNQVINIHLPVKSKNVDDNTLYRNFARNPLIGLEIYDGEFFPQNEFLVIEDEVFMNFSLSQELSTMTYGYDESTVLKYFYTIKTFFDKSIKYTELASPETLAKNNFRKYFYSENKYIFYTNYGFEFLLPGNIIEKIENSVQGDNKLYKKEIAKIKILWREVFEKSNIEFIMPRSSLLNYIENGKIVYCSQHFTLDPTMRKKHFEHIEKIMKENENVKFYLLEDNAANAFHFNKFNIFANEDTMFFKNIYSTKDIAPITVAIDGSIRNNILKDMNNLKNSSFTTLMSAQDMKELYDKYSNLFNKMNEI</sequence>
<accession>A0ABV2JBC3</accession>
<dbReference type="PROSITE" id="PS50806">
    <property type="entry name" value="KRAB_RELATED"/>
    <property type="match status" value="1"/>
</dbReference>
<proteinExistence type="predicted"/>
<dbReference type="CDD" id="cd00093">
    <property type="entry name" value="HTH_XRE"/>
    <property type="match status" value="1"/>
</dbReference>
<dbReference type="EMBL" id="JBEPMA010000003">
    <property type="protein sequence ID" value="MET3617074.1"/>
    <property type="molecule type" value="Genomic_DNA"/>
</dbReference>
<dbReference type="RefSeq" id="WP_354367174.1">
    <property type="nucleotide sequence ID" value="NZ_JBEPMA010000003.1"/>
</dbReference>
<name>A0ABV2JBC3_9FIRM</name>
<feature type="domain" description="KRAB-related" evidence="1">
    <location>
        <begin position="251"/>
        <end position="314"/>
    </location>
</feature>